<reference evidence="2" key="1">
    <citation type="journal article" date="2015" name="Proc. Natl. Acad. Sci. U.S.A.">
        <title>Networks of energetic and metabolic interactions define dynamics in microbial communities.</title>
        <authorList>
            <person name="Embree M."/>
            <person name="Liu J.K."/>
            <person name="Al-Bassam M.M."/>
            <person name="Zengler K."/>
        </authorList>
    </citation>
    <scope>NUCLEOTIDE SEQUENCE</scope>
</reference>
<sequence>MLAEMGLSEDSIHAINGLLDGFSQKVMNGLPEARIKCTFNAIRYTYAAQHIREEGVIYKNIPDDAIHSLKVLEFIENAQWHSFEELTGYVLTEKGNAIAEVFARSAIEHLEPRDFEGHNPLAVLYVIDKKRIEASFLQKSPRDYNYATALPHEISRTFFNDCIQVLETLVAKKLAAVVDYYLTPRGGGMDERFYLVAPCLRQEDVVKFFTAVDYSAFMESFYRIRSRLAGLAANIGSLEKIRQAYRSGNDFSQYHNTSSEEGIVRALKELEQDGSIILKDEVRSGRLCDRPIYVADERTFLHQIQELIRDSEAEIRRLLASIERLPETKGITVLKLPRGGVSPDAVSSEAPSASERGSREDEIILCSKCMPHGYGVIAREDDEEALSE</sequence>
<organism evidence="2">
    <name type="scientific">hydrocarbon metagenome</name>
    <dbReference type="NCBI Taxonomy" id="938273"/>
    <lineage>
        <taxon>unclassified sequences</taxon>
        <taxon>metagenomes</taxon>
        <taxon>ecological metagenomes</taxon>
    </lineage>
</organism>
<accession>A0A0W8FKX0</accession>
<name>A0A0W8FKX0_9ZZZZ</name>
<dbReference type="EMBL" id="LNQE01001069">
    <property type="protein sequence ID" value="KUG21362.1"/>
    <property type="molecule type" value="Genomic_DNA"/>
</dbReference>
<evidence type="ECO:0000313" key="2">
    <source>
        <dbReference type="EMBL" id="KUG21362.1"/>
    </source>
</evidence>
<dbReference type="AlphaFoldDB" id="A0A0W8FKX0"/>
<feature type="region of interest" description="Disordered" evidence="1">
    <location>
        <begin position="340"/>
        <end position="359"/>
    </location>
</feature>
<proteinExistence type="predicted"/>
<protein>
    <submittedName>
        <fullName evidence="2">Uncharacterized protein</fullName>
    </submittedName>
</protein>
<gene>
    <name evidence="2" type="ORF">ASZ90_008888</name>
</gene>
<comment type="caution">
    <text evidence="2">The sequence shown here is derived from an EMBL/GenBank/DDBJ whole genome shotgun (WGS) entry which is preliminary data.</text>
</comment>
<evidence type="ECO:0000256" key="1">
    <source>
        <dbReference type="SAM" id="MobiDB-lite"/>
    </source>
</evidence>